<dbReference type="Pfam" id="PF01172">
    <property type="entry name" value="SBDS_N"/>
    <property type="match status" value="1"/>
</dbReference>
<dbReference type="AlphaFoldDB" id="A0A7S0BCY2"/>
<evidence type="ECO:0000256" key="2">
    <source>
        <dbReference type="ARBA" id="ARBA00004496"/>
    </source>
</evidence>
<keyword evidence="6" id="KW-0539">Nucleus</keyword>
<evidence type="ECO:0000256" key="3">
    <source>
        <dbReference type="ARBA" id="ARBA00007433"/>
    </source>
</evidence>
<dbReference type="InterPro" id="IPR037188">
    <property type="entry name" value="Sdo1/SBDS_central_sf"/>
</dbReference>
<dbReference type="Pfam" id="PF20268">
    <property type="entry name" value="SBDS_C"/>
    <property type="match status" value="1"/>
</dbReference>
<dbReference type="NCBIfam" id="TIGR00291">
    <property type="entry name" value="RNA_SBDS"/>
    <property type="match status" value="1"/>
</dbReference>
<reference evidence="11" key="1">
    <citation type="submission" date="2021-01" db="EMBL/GenBank/DDBJ databases">
        <authorList>
            <person name="Corre E."/>
            <person name="Pelletier E."/>
            <person name="Niang G."/>
            <person name="Scheremetjew M."/>
            <person name="Finn R."/>
            <person name="Kale V."/>
            <person name="Holt S."/>
            <person name="Cochrane G."/>
            <person name="Meng A."/>
            <person name="Brown T."/>
            <person name="Cohen L."/>
        </authorList>
    </citation>
    <scope>NUCLEOTIDE SEQUENCE</scope>
    <source>
        <strain evidence="11">UTEX LB 2760</strain>
    </source>
</reference>
<dbReference type="GO" id="GO:0005737">
    <property type="term" value="C:cytoplasm"/>
    <property type="evidence" value="ECO:0007669"/>
    <property type="project" value="UniProtKB-SubCell"/>
</dbReference>
<name>A0A7S0BCY2_9RHOD</name>
<comment type="subcellular location">
    <subcellularLocation>
        <location evidence="2">Cytoplasm</location>
    </subcellularLocation>
    <subcellularLocation>
        <location evidence="1">Nucleus</location>
    </subcellularLocation>
</comment>
<feature type="domain" description="Ribosome maturation protein SDO1/SBDS N-terminal" evidence="8">
    <location>
        <begin position="14"/>
        <end position="101"/>
    </location>
</feature>
<dbReference type="Pfam" id="PF09377">
    <property type="entry name" value="SBDS_domain_II"/>
    <property type="match status" value="1"/>
</dbReference>
<dbReference type="Gene3D" id="3.30.1250.10">
    <property type="entry name" value="Ribosome maturation protein SBDS, N-terminal domain"/>
    <property type="match status" value="1"/>
</dbReference>
<gene>
    <name evidence="11" type="ORF">RMAR0315_LOCUS640</name>
</gene>
<accession>A0A7S0BCY2</accession>
<dbReference type="SUPFAM" id="SSF89895">
    <property type="entry name" value="FYSH domain"/>
    <property type="match status" value="1"/>
</dbReference>
<dbReference type="InterPro" id="IPR018978">
    <property type="entry name" value="SDO1/SBDS_central"/>
</dbReference>
<dbReference type="PANTHER" id="PTHR10927:SF1">
    <property type="entry name" value="RIBOSOME MATURATION PROTEIN SBDS"/>
    <property type="match status" value="1"/>
</dbReference>
<keyword evidence="5" id="KW-0690">Ribosome biogenesis</keyword>
<evidence type="ECO:0000259" key="8">
    <source>
        <dbReference type="Pfam" id="PF01172"/>
    </source>
</evidence>
<dbReference type="InterPro" id="IPR046928">
    <property type="entry name" value="SDO1/SBDS_C"/>
</dbReference>
<evidence type="ECO:0000259" key="10">
    <source>
        <dbReference type="Pfam" id="PF20268"/>
    </source>
</evidence>
<dbReference type="GO" id="GO:0005634">
    <property type="term" value="C:nucleus"/>
    <property type="evidence" value="ECO:0007669"/>
    <property type="project" value="UniProtKB-SubCell"/>
</dbReference>
<sequence>MSLFQPVGQVRMTNVAVVRLKRKGKRFEVACYKNKVVSWRSGSETDLDEVIQVENVFSNVSKGIVANKKDLVAAFGTEDVQKVILVILEKGELQVSEKERQHHSDKTFQEIASIIADNCVDPRTQRPYPVTMIERVMRETLHYTVLSNRSAKQQALDVVKQLKQHMEIQRALMRINLTAPSKFGKQLKESISSLTTEFENENFSGRFYEATFLIDPGRFREIDELVKQTTKGQGSIEIVNIAVIQEGQERLE</sequence>
<dbReference type="EMBL" id="HBEK01001143">
    <property type="protein sequence ID" value="CAD8390627.1"/>
    <property type="molecule type" value="Transcribed_RNA"/>
</dbReference>
<comment type="subunit">
    <text evidence="7">Associates with the 60S ribosomal subunit.</text>
</comment>
<evidence type="ECO:0000256" key="7">
    <source>
        <dbReference type="ARBA" id="ARBA00049708"/>
    </source>
</evidence>
<organism evidence="11">
    <name type="scientific">Rhodosorus marinus</name>
    <dbReference type="NCBI Taxonomy" id="101924"/>
    <lineage>
        <taxon>Eukaryota</taxon>
        <taxon>Rhodophyta</taxon>
        <taxon>Stylonematophyceae</taxon>
        <taxon>Stylonematales</taxon>
        <taxon>Stylonemataceae</taxon>
        <taxon>Rhodosorus</taxon>
    </lineage>
</organism>
<dbReference type="GO" id="GO:0042256">
    <property type="term" value="P:cytosolic ribosome assembly"/>
    <property type="evidence" value="ECO:0007669"/>
    <property type="project" value="InterPro"/>
</dbReference>
<evidence type="ECO:0000256" key="5">
    <source>
        <dbReference type="ARBA" id="ARBA00022517"/>
    </source>
</evidence>
<evidence type="ECO:0000259" key="9">
    <source>
        <dbReference type="Pfam" id="PF09377"/>
    </source>
</evidence>
<dbReference type="InterPro" id="IPR019783">
    <property type="entry name" value="SDO1/SBDS_N"/>
</dbReference>
<dbReference type="PANTHER" id="PTHR10927">
    <property type="entry name" value="RIBOSOME MATURATION PROTEIN SBDS"/>
    <property type="match status" value="1"/>
</dbReference>
<evidence type="ECO:0000313" key="11">
    <source>
        <dbReference type="EMBL" id="CAD8390627.1"/>
    </source>
</evidence>
<dbReference type="SUPFAM" id="SSF109728">
    <property type="entry name" value="Hypothetical protein AF0491, middle domain"/>
    <property type="match status" value="1"/>
</dbReference>
<dbReference type="InterPro" id="IPR002140">
    <property type="entry name" value="Sdo1/SBDS"/>
</dbReference>
<feature type="domain" description="Ribosome maturation protein SDO1/SBDS C-terminal" evidence="10">
    <location>
        <begin position="173"/>
        <end position="240"/>
    </location>
</feature>
<evidence type="ECO:0000256" key="1">
    <source>
        <dbReference type="ARBA" id="ARBA00004123"/>
    </source>
</evidence>
<protein>
    <recommendedName>
        <fullName evidence="12">Ribosome maturation protein SBDS</fullName>
    </recommendedName>
</protein>
<dbReference type="InterPro" id="IPR039100">
    <property type="entry name" value="Sdo1/SBDS-like"/>
</dbReference>
<dbReference type="Gene3D" id="1.10.10.900">
    <property type="entry name" value="SBDS protein C-terminal domain, subdomain 1"/>
    <property type="match status" value="1"/>
</dbReference>
<evidence type="ECO:0000256" key="4">
    <source>
        <dbReference type="ARBA" id="ARBA00022490"/>
    </source>
</evidence>
<comment type="similarity">
    <text evidence="3">Belongs to the SDO1/SBDS family.</text>
</comment>
<dbReference type="InterPro" id="IPR036786">
    <property type="entry name" value="Ribosome_mat_SBDS_N_sf"/>
</dbReference>
<evidence type="ECO:0000256" key="6">
    <source>
        <dbReference type="ARBA" id="ARBA00023242"/>
    </source>
</evidence>
<feature type="domain" description="Ribosome maturation protein SDO1/SBDS central" evidence="9">
    <location>
        <begin position="110"/>
        <end position="171"/>
    </location>
</feature>
<keyword evidence="4" id="KW-0963">Cytoplasm</keyword>
<evidence type="ECO:0008006" key="12">
    <source>
        <dbReference type="Google" id="ProtNLM"/>
    </source>
</evidence>
<dbReference type="FunFam" id="3.30.1250.10:FF:000001">
    <property type="entry name" value="SBDS, ribosome maturation factor"/>
    <property type="match status" value="1"/>
</dbReference>
<dbReference type="Gene3D" id="3.30.70.240">
    <property type="match status" value="1"/>
</dbReference>
<proteinExistence type="inferred from homology"/>